<reference evidence="2" key="1">
    <citation type="submission" date="2023-03" db="EMBL/GenBank/DDBJ databases">
        <title>Emydomyces testavorans Genome Sequence.</title>
        <authorList>
            <person name="Hoyer L."/>
        </authorList>
    </citation>
    <scope>NUCLEOTIDE SEQUENCE</scope>
    <source>
        <strain evidence="2">16-2883</strain>
    </source>
</reference>
<keyword evidence="3" id="KW-1185">Reference proteome</keyword>
<feature type="region of interest" description="Disordered" evidence="1">
    <location>
        <begin position="115"/>
        <end position="134"/>
    </location>
</feature>
<accession>A0AAF0ILA1</accession>
<dbReference type="EMBL" id="CP120631">
    <property type="protein sequence ID" value="WEW61765.1"/>
    <property type="molecule type" value="Genomic_DNA"/>
</dbReference>
<dbReference type="Gene3D" id="3.30.200.20">
    <property type="entry name" value="Phosphorylase Kinase, domain 1"/>
    <property type="match status" value="1"/>
</dbReference>
<sequence>MAEVTEQAKMPGPFASSSASASVAFTQAPTRYNSYQKQRQRNASPSNAITAVEIMSLQDSSAPNDYGDFVDSDDEFEIEESAEPLERYHQPGLYYPICIGEVLAQTYRIEHKLGHGKQEGCGSQDHGFRRRGRI</sequence>
<evidence type="ECO:0000313" key="2">
    <source>
        <dbReference type="EMBL" id="WEW61765.1"/>
    </source>
</evidence>
<feature type="region of interest" description="Disordered" evidence="1">
    <location>
        <begin position="1"/>
        <end position="20"/>
    </location>
</feature>
<name>A0AAF0ILA1_9EURO</name>
<dbReference type="AlphaFoldDB" id="A0AAF0ILA1"/>
<evidence type="ECO:0000256" key="1">
    <source>
        <dbReference type="SAM" id="MobiDB-lite"/>
    </source>
</evidence>
<protein>
    <submittedName>
        <fullName evidence="2">Uncharacterized protein</fullName>
    </submittedName>
</protein>
<evidence type="ECO:0000313" key="3">
    <source>
        <dbReference type="Proteomes" id="UP001219355"/>
    </source>
</evidence>
<gene>
    <name evidence="2" type="ORF">PRK78_007259</name>
</gene>
<proteinExistence type="predicted"/>
<dbReference type="Proteomes" id="UP001219355">
    <property type="component" value="Chromosome 5"/>
</dbReference>
<organism evidence="2 3">
    <name type="scientific">Emydomyces testavorans</name>
    <dbReference type="NCBI Taxonomy" id="2070801"/>
    <lineage>
        <taxon>Eukaryota</taxon>
        <taxon>Fungi</taxon>
        <taxon>Dikarya</taxon>
        <taxon>Ascomycota</taxon>
        <taxon>Pezizomycotina</taxon>
        <taxon>Eurotiomycetes</taxon>
        <taxon>Eurotiomycetidae</taxon>
        <taxon>Onygenales</taxon>
        <taxon>Nannizziopsiaceae</taxon>
        <taxon>Emydomyces</taxon>
    </lineage>
</organism>